<feature type="transmembrane region" description="Helical" evidence="7">
    <location>
        <begin position="40"/>
        <end position="61"/>
    </location>
</feature>
<dbReference type="Gene3D" id="1.10.1760.20">
    <property type="match status" value="1"/>
</dbReference>
<dbReference type="RefSeq" id="WP_049641613.1">
    <property type="nucleotide sequence ID" value="NZ_LFTY01000001.1"/>
</dbReference>
<accession>A0A0J9H4F7</accession>
<gene>
    <name evidence="8" type="ORF">AIOL_000705</name>
</gene>
<evidence type="ECO:0000256" key="4">
    <source>
        <dbReference type="ARBA" id="ARBA00022692"/>
    </source>
</evidence>
<keyword evidence="6 7" id="KW-0472">Membrane</keyword>
<dbReference type="Proteomes" id="UP000037178">
    <property type="component" value="Unassembled WGS sequence"/>
</dbReference>
<name>A0A0J9H4F7_9RHOB</name>
<evidence type="ECO:0000256" key="2">
    <source>
        <dbReference type="ARBA" id="ARBA00022448"/>
    </source>
</evidence>
<organism evidence="8 9">
    <name type="scientific">Candidatus Rhodobacter oscarellae</name>
    <dbReference type="NCBI Taxonomy" id="1675527"/>
    <lineage>
        <taxon>Bacteria</taxon>
        <taxon>Pseudomonadati</taxon>
        <taxon>Pseudomonadota</taxon>
        <taxon>Alphaproteobacteria</taxon>
        <taxon>Rhodobacterales</taxon>
        <taxon>Rhodobacter group</taxon>
        <taxon>Rhodobacter</taxon>
    </lineage>
</organism>
<evidence type="ECO:0000256" key="7">
    <source>
        <dbReference type="SAM" id="Phobius"/>
    </source>
</evidence>
<dbReference type="AlphaFoldDB" id="A0A0J9H4F7"/>
<evidence type="ECO:0000256" key="3">
    <source>
        <dbReference type="ARBA" id="ARBA00022475"/>
    </source>
</evidence>
<evidence type="ECO:0000256" key="1">
    <source>
        <dbReference type="ARBA" id="ARBA00004651"/>
    </source>
</evidence>
<keyword evidence="2" id="KW-0813">Transport</keyword>
<proteinExistence type="predicted"/>
<feature type="transmembrane region" description="Helical" evidence="7">
    <location>
        <begin position="150"/>
        <end position="168"/>
    </location>
</feature>
<sequence>MHIEPGVVHGAKMVLAYGTAAGAAGYAAKLAWDDLKANGAVALATRAVIATVGVLFFFEILPKFPVGVSEVHFILGTTLLLILGAAPAAIGLAAGLAIQSLFLAPPDAPMYFVNVTTLLVPIFAIAALARRIVAPNTAYVDLKYGQALTLSGMYQGGVIAWVAFWAFYGQGFGAENMAAVMSFAAAYILVVLVEPLIDLAVLAGAKAGRDVLRSPALTTPRLYKAA</sequence>
<dbReference type="PATRIC" id="fig|1675527.3.peg.761"/>
<evidence type="ECO:0000256" key="6">
    <source>
        <dbReference type="ARBA" id="ARBA00023136"/>
    </source>
</evidence>
<dbReference type="Pfam" id="PF01891">
    <property type="entry name" value="CbiM"/>
    <property type="match status" value="1"/>
</dbReference>
<dbReference type="OrthoDB" id="4710659at2"/>
<dbReference type="InterPro" id="IPR002751">
    <property type="entry name" value="CbiM/NikMN"/>
</dbReference>
<dbReference type="STRING" id="1675527.AIOL_000705"/>
<keyword evidence="4 7" id="KW-0812">Transmembrane</keyword>
<feature type="transmembrane region" description="Helical" evidence="7">
    <location>
        <begin position="180"/>
        <end position="203"/>
    </location>
</feature>
<reference evidence="8 9" key="1">
    <citation type="submission" date="2015-06" db="EMBL/GenBank/DDBJ databases">
        <title>Draft genome sequence of an Alphaproteobacteria species associated to the Mediterranean sponge Oscarella lobularis.</title>
        <authorList>
            <person name="Jourda C."/>
            <person name="Santini S."/>
            <person name="Claverie J.-M."/>
        </authorList>
    </citation>
    <scope>NUCLEOTIDE SEQUENCE [LARGE SCALE GENOMIC DNA]</scope>
    <source>
        <strain evidence="8">IGS</strain>
    </source>
</reference>
<dbReference type="GO" id="GO:0000041">
    <property type="term" value="P:transition metal ion transport"/>
    <property type="evidence" value="ECO:0007669"/>
    <property type="project" value="InterPro"/>
</dbReference>
<keyword evidence="3" id="KW-1003">Cell membrane</keyword>
<dbReference type="EMBL" id="LFTY01000001">
    <property type="protein sequence ID" value="KMW60543.1"/>
    <property type="molecule type" value="Genomic_DNA"/>
</dbReference>
<feature type="transmembrane region" description="Helical" evidence="7">
    <location>
        <begin position="73"/>
        <end position="98"/>
    </location>
</feature>
<evidence type="ECO:0000313" key="9">
    <source>
        <dbReference type="Proteomes" id="UP000037178"/>
    </source>
</evidence>
<feature type="transmembrane region" description="Helical" evidence="7">
    <location>
        <begin position="110"/>
        <end position="129"/>
    </location>
</feature>
<evidence type="ECO:0000313" key="8">
    <source>
        <dbReference type="EMBL" id="KMW60543.1"/>
    </source>
</evidence>
<dbReference type="GO" id="GO:0005886">
    <property type="term" value="C:plasma membrane"/>
    <property type="evidence" value="ECO:0007669"/>
    <property type="project" value="UniProtKB-SubCell"/>
</dbReference>
<comment type="subcellular location">
    <subcellularLocation>
        <location evidence="1">Cell membrane</location>
        <topology evidence="1">Multi-pass membrane protein</topology>
    </subcellularLocation>
</comment>
<protein>
    <submittedName>
        <fullName evidence="8">Putative cobalt transporter CbtC</fullName>
    </submittedName>
</protein>
<evidence type="ECO:0000256" key="5">
    <source>
        <dbReference type="ARBA" id="ARBA00022989"/>
    </source>
</evidence>
<keyword evidence="5 7" id="KW-1133">Transmembrane helix</keyword>
<keyword evidence="9" id="KW-1185">Reference proteome</keyword>
<comment type="caution">
    <text evidence="8">The sequence shown here is derived from an EMBL/GenBank/DDBJ whole genome shotgun (WGS) entry which is preliminary data.</text>
</comment>